<dbReference type="Proteomes" id="UP000664859">
    <property type="component" value="Unassembled WGS sequence"/>
</dbReference>
<protein>
    <recommendedName>
        <fullName evidence="2">Lipoyl-binding domain-containing protein</fullName>
    </recommendedName>
</protein>
<keyword evidence="4" id="KW-1185">Reference proteome</keyword>
<feature type="domain" description="Lipoyl-binding" evidence="2">
    <location>
        <begin position="1"/>
        <end position="72"/>
    </location>
</feature>
<evidence type="ECO:0000256" key="1">
    <source>
        <dbReference type="SAM" id="MobiDB-lite"/>
    </source>
</evidence>
<dbReference type="PANTHER" id="PTHR23151">
    <property type="entry name" value="DIHYDROLIPOAMIDE ACETYL/SUCCINYL-TRANSFERASE-RELATED"/>
    <property type="match status" value="1"/>
</dbReference>
<dbReference type="GO" id="GO:0045254">
    <property type="term" value="C:pyruvate dehydrogenase complex"/>
    <property type="evidence" value="ECO:0007669"/>
    <property type="project" value="InterPro"/>
</dbReference>
<dbReference type="Gene3D" id="2.40.50.100">
    <property type="match status" value="1"/>
</dbReference>
<dbReference type="GO" id="GO:0006086">
    <property type="term" value="P:pyruvate decarboxylation to acetyl-CoA"/>
    <property type="evidence" value="ECO:0007669"/>
    <property type="project" value="InterPro"/>
</dbReference>
<dbReference type="InterPro" id="IPR045257">
    <property type="entry name" value="E2/Pdx1"/>
</dbReference>
<evidence type="ECO:0000259" key="2">
    <source>
        <dbReference type="PROSITE" id="PS50968"/>
    </source>
</evidence>
<dbReference type="GO" id="GO:0005739">
    <property type="term" value="C:mitochondrion"/>
    <property type="evidence" value="ECO:0007669"/>
    <property type="project" value="TreeGrafter"/>
</dbReference>
<dbReference type="PANTHER" id="PTHR23151:SF90">
    <property type="entry name" value="DIHYDROLIPOYLLYSINE-RESIDUE ACETYLTRANSFERASE COMPONENT OF PYRUVATE DEHYDROGENASE COMPLEX, MITOCHONDRIAL-RELATED"/>
    <property type="match status" value="1"/>
</dbReference>
<comment type="caution">
    <text evidence="3">The sequence shown here is derived from an EMBL/GenBank/DDBJ whole genome shotgun (WGS) entry which is preliminary data.</text>
</comment>
<organism evidence="3 4">
    <name type="scientific">Tribonema minus</name>
    <dbReference type="NCBI Taxonomy" id="303371"/>
    <lineage>
        <taxon>Eukaryota</taxon>
        <taxon>Sar</taxon>
        <taxon>Stramenopiles</taxon>
        <taxon>Ochrophyta</taxon>
        <taxon>PX clade</taxon>
        <taxon>Xanthophyceae</taxon>
        <taxon>Tribonematales</taxon>
        <taxon>Tribonemataceae</taxon>
        <taxon>Tribonema</taxon>
    </lineage>
</organism>
<reference evidence="3" key="1">
    <citation type="submission" date="2021-02" db="EMBL/GenBank/DDBJ databases">
        <title>First Annotated Genome of the Yellow-green Alga Tribonema minus.</title>
        <authorList>
            <person name="Mahan K.M."/>
        </authorList>
    </citation>
    <scope>NUCLEOTIDE SEQUENCE</scope>
    <source>
        <strain evidence="3">UTEX B ZZ1240</strain>
    </source>
</reference>
<dbReference type="SUPFAM" id="SSF51230">
    <property type="entry name" value="Single hybrid motif"/>
    <property type="match status" value="1"/>
</dbReference>
<dbReference type="AlphaFoldDB" id="A0A835YHE8"/>
<dbReference type="Pfam" id="PF00364">
    <property type="entry name" value="Biotin_lipoyl"/>
    <property type="match status" value="1"/>
</dbReference>
<dbReference type="PROSITE" id="PS50968">
    <property type="entry name" value="BIOTINYL_LIPOYL"/>
    <property type="match status" value="1"/>
</dbReference>
<dbReference type="InterPro" id="IPR011053">
    <property type="entry name" value="Single_hybrid_motif"/>
</dbReference>
<gene>
    <name evidence="3" type="ORF">JKP88DRAFT_283569</name>
</gene>
<dbReference type="EMBL" id="JAFCMP010000550">
    <property type="protein sequence ID" value="KAG5175382.1"/>
    <property type="molecule type" value="Genomic_DNA"/>
</dbReference>
<feature type="region of interest" description="Disordered" evidence="1">
    <location>
        <begin position="171"/>
        <end position="198"/>
    </location>
</feature>
<evidence type="ECO:0000313" key="4">
    <source>
        <dbReference type="Proteomes" id="UP000664859"/>
    </source>
</evidence>
<dbReference type="OrthoDB" id="537444at2759"/>
<evidence type="ECO:0000313" key="3">
    <source>
        <dbReference type="EMBL" id="KAG5175382.1"/>
    </source>
</evidence>
<dbReference type="CDD" id="cd06849">
    <property type="entry name" value="lipoyl_domain"/>
    <property type="match status" value="1"/>
</dbReference>
<proteinExistence type="predicted"/>
<dbReference type="InterPro" id="IPR000089">
    <property type="entry name" value="Biotin_lipoyl"/>
</dbReference>
<name>A0A835YHE8_9STRA</name>
<accession>A0A835YHE8</accession>
<sequence length="198" mass="21787">MPSISEQEKFGKVAKWKKQEGDKVKTGDQLCEIEFTNFSINLNMEEDSYVAQIMVPAGDGEVPVGSPLCALVEKQEDIGPFRAAHAPQANKKDFGFTQKDIMTTINHMLKAAQIDEELAGQLLSLARHENLELYEAFNGSFEGKEFSEQGLEGLDTSFFLLQAKDIVKTTLAPAQQESKPAAEQNKPAPEQSKPAAEP</sequence>